<feature type="region of interest" description="Disordered" evidence="1">
    <location>
        <begin position="1"/>
        <end position="70"/>
    </location>
</feature>
<sequence length="70" mass="8388">QNQVDRKRAKMTDQKLSRKTKQKPLKKVKRKRVKPKSQTEPLTKKRRGSANRKKHIVKTDKATKRKRRVV</sequence>
<name>A0A0B6Z864_9EUPU</name>
<feature type="non-terminal residue" evidence="2">
    <location>
        <position position="1"/>
    </location>
</feature>
<gene>
    <name evidence="2" type="primary">ORF52046</name>
</gene>
<feature type="non-terminal residue" evidence="2">
    <location>
        <position position="70"/>
    </location>
</feature>
<accession>A0A0B6Z864</accession>
<feature type="compositionally biased region" description="Basic residues" evidence="1">
    <location>
        <begin position="17"/>
        <end position="35"/>
    </location>
</feature>
<feature type="compositionally biased region" description="Basic and acidic residues" evidence="1">
    <location>
        <begin position="1"/>
        <end position="16"/>
    </location>
</feature>
<proteinExistence type="predicted"/>
<evidence type="ECO:0000313" key="2">
    <source>
        <dbReference type="EMBL" id="CEK64532.1"/>
    </source>
</evidence>
<protein>
    <submittedName>
        <fullName evidence="2">Uncharacterized protein</fullName>
    </submittedName>
</protein>
<evidence type="ECO:0000256" key="1">
    <source>
        <dbReference type="SAM" id="MobiDB-lite"/>
    </source>
</evidence>
<reference evidence="2" key="1">
    <citation type="submission" date="2014-12" db="EMBL/GenBank/DDBJ databases">
        <title>Insight into the proteome of Arion vulgaris.</title>
        <authorList>
            <person name="Aradska J."/>
            <person name="Bulat T."/>
            <person name="Smidak R."/>
            <person name="Sarate P."/>
            <person name="Gangsoo J."/>
            <person name="Sialana F."/>
            <person name="Bilban M."/>
            <person name="Lubec G."/>
        </authorList>
    </citation>
    <scope>NUCLEOTIDE SEQUENCE</scope>
    <source>
        <tissue evidence="2">Skin</tissue>
    </source>
</reference>
<feature type="compositionally biased region" description="Basic residues" evidence="1">
    <location>
        <begin position="44"/>
        <end position="56"/>
    </location>
</feature>
<dbReference type="EMBL" id="HACG01017667">
    <property type="protein sequence ID" value="CEK64532.1"/>
    <property type="molecule type" value="Transcribed_RNA"/>
</dbReference>
<dbReference type="AlphaFoldDB" id="A0A0B6Z864"/>
<organism evidence="2">
    <name type="scientific">Arion vulgaris</name>
    <dbReference type="NCBI Taxonomy" id="1028688"/>
    <lineage>
        <taxon>Eukaryota</taxon>
        <taxon>Metazoa</taxon>
        <taxon>Spiralia</taxon>
        <taxon>Lophotrochozoa</taxon>
        <taxon>Mollusca</taxon>
        <taxon>Gastropoda</taxon>
        <taxon>Heterobranchia</taxon>
        <taxon>Euthyneura</taxon>
        <taxon>Panpulmonata</taxon>
        <taxon>Eupulmonata</taxon>
        <taxon>Stylommatophora</taxon>
        <taxon>Helicina</taxon>
        <taxon>Arionoidea</taxon>
        <taxon>Arionidae</taxon>
        <taxon>Arion</taxon>
    </lineage>
</organism>